<dbReference type="Proteomes" id="UP001295794">
    <property type="component" value="Unassembled WGS sequence"/>
</dbReference>
<dbReference type="InterPro" id="IPR036869">
    <property type="entry name" value="J_dom_sf"/>
</dbReference>
<feature type="domain" description="J" evidence="2">
    <location>
        <begin position="6"/>
        <end position="77"/>
    </location>
</feature>
<dbReference type="Pfam" id="PF00226">
    <property type="entry name" value="DnaJ"/>
    <property type="match status" value="1"/>
</dbReference>
<protein>
    <recommendedName>
        <fullName evidence="2">J domain-containing protein</fullName>
    </recommendedName>
</protein>
<dbReference type="InterPro" id="IPR001623">
    <property type="entry name" value="DnaJ_domain"/>
</dbReference>
<gene>
    <name evidence="3" type="ORF">MYCIT1_LOCUS20593</name>
</gene>
<sequence length="546" mass="61052">MDSTLSFYAILQIPRDASTEEVKKAYKKQALLTHPDRLPAGHTPADKLEAEERFRQVSNAYEVLKDTESRRLYDTHGVWPPPADPIYENRRHRHAHGRSSNGSHGVPFAFAGPDLFANFFSEPFDLFDRMFSDQRMHPHSSSRRHVNSHPFGQWQHDPFESMHRMQDMMDEIHNNFISSPFMHPPLPMSHPWGGFGQFDGGNWVSQTTTITNHNGVTHRVDTRRDINGNEHVTRISPDGREVYTVNGVERRDQLPAVPGYISPPPPYHPIDYHPNAHMHTPTEHHSLFLSNAMVAIQSRFLALLAFVAAASAASLPVGLPAQIRDNVPAVRELPVTLPAQVSGVLNKVPSTKRMIKRAFPPAVVSEMTNMVPRAVNVPVEVASSLPSRGLPVELPVSIPPSKRDSTLPVDLKVTPRGDLLDPVEEPVLTFGNAVAGQSLNHEKERHQQDDTTTEQDGSEIDDSTIAGTSPDYKGQTGHFRTEKSASGKTRHEDDLVGDRVQYSSEKRRDGGVVLQDNDTKTSQQEDDDEDAETPAGQYHQHEEDDY</sequence>
<name>A0AAD2HGV0_9AGAR</name>
<dbReference type="GO" id="GO:0044183">
    <property type="term" value="F:protein folding chaperone"/>
    <property type="evidence" value="ECO:0007669"/>
    <property type="project" value="TreeGrafter"/>
</dbReference>
<accession>A0AAD2HGV0</accession>
<dbReference type="GO" id="GO:0005737">
    <property type="term" value="C:cytoplasm"/>
    <property type="evidence" value="ECO:0007669"/>
    <property type="project" value="TreeGrafter"/>
</dbReference>
<reference evidence="3" key="1">
    <citation type="submission" date="2023-11" db="EMBL/GenBank/DDBJ databases">
        <authorList>
            <person name="De Vega J J."/>
            <person name="De Vega J J."/>
        </authorList>
    </citation>
    <scope>NUCLEOTIDE SEQUENCE</scope>
</reference>
<dbReference type="SMART" id="SM00271">
    <property type="entry name" value="DnaJ"/>
    <property type="match status" value="1"/>
</dbReference>
<feature type="compositionally biased region" description="Basic and acidic residues" evidence="1">
    <location>
        <begin position="440"/>
        <end position="449"/>
    </location>
</feature>
<evidence type="ECO:0000259" key="2">
    <source>
        <dbReference type="PROSITE" id="PS50076"/>
    </source>
</evidence>
<dbReference type="InterPro" id="IPR018253">
    <property type="entry name" value="DnaJ_domain_CS"/>
</dbReference>
<dbReference type="GO" id="GO:0051087">
    <property type="term" value="F:protein-folding chaperone binding"/>
    <property type="evidence" value="ECO:0007669"/>
    <property type="project" value="TreeGrafter"/>
</dbReference>
<dbReference type="PRINTS" id="PR00625">
    <property type="entry name" value="JDOMAIN"/>
</dbReference>
<dbReference type="AlphaFoldDB" id="A0AAD2HGV0"/>
<dbReference type="PROSITE" id="PS00636">
    <property type="entry name" value="DNAJ_1"/>
    <property type="match status" value="1"/>
</dbReference>
<feature type="compositionally biased region" description="Acidic residues" evidence="1">
    <location>
        <begin position="451"/>
        <end position="462"/>
    </location>
</feature>
<feature type="compositionally biased region" description="Basic and acidic residues" evidence="1">
    <location>
        <begin position="479"/>
        <end position="497"/>
    </location>
</feature>
<feature type="region of interest" description="Disordered" evidence="1">
    <location>
        <begin position="434"/>
        <end position="546"/>
    </location>
</feature>
<organism evidence="3 4">
    <name type="scientific">Mycena citricolor</name>
    <dbReference type="NCBI Taxonomy" id="2018698"/>
    <lineage>
        <taxon>Eukaryota</taxon>
        <taxon>Fungi</taxon>
        <taxon>Dikarya</taxon>
        <taxon>Basidiomycota</taxon>
        <taxon>Agaricomycotina</taxon>
        <taxon>Agaricomycetes</taxon>
        <taxon>Agaricomycetidae</taxon>
        <taxon>Agaricales</taxon>
        <taxon>Marasmiineae</taxon>
        <taxon>Mycenaceae</taxon>
        <taxon>Mycena</taxon>
    </lineage>
</organism>
<dbReference type="GO" id="GO:0051082">
    <property type="term" value="F:unfolded protein binding"/>
    <property type="evidence" value="ECO:0007669"/>
    <property type="project" value="TreeGrafter"/>
</dbReference>
<dbReference type="CDD" id="cd06257">
    <property type="entry name" value="DnaJ"/>
    <property type="match status" value="1"/>
</dbReference>
<dbReference type="SUPFAM" id="SSF46565">
    <property type="entry name" value="Chaperone J-domain"/>
    <property type="match status" value="1"/>
</dbReference>
<evidence type="ECO:0000313" key="4">
    <source>
        <dbReference type="Proteomes" id="UP001295794"/>
    </source>
</evidence>
<dbReference type="PANTHER" id="PTHR43948">
    <property type="entry name" value="DNAJ HOMOLOG SUBFAMILY B"/>
    <property type="match status" value="1"/>
</dbReference>
<dbReference type="EMBL" id="CAVNYO010000399">
    <property type="protein sequence ID" value="CAK5273842.1"/>
    <property type="molecule type" value="Genomic_DNA"/>
</dbReference>
<proteinExistence type="predicted"/>
<comment type="caution">
    <text evidence="3">The sequence shown here is derived from an EMBL/GenBank/DDBJ whole genome shotgun (WGS) entry which is preliminary data.</text>
</comment>
<keyword evidence="4" id="KW-1185">Reference proteome</keyword>
<evidence type="ECO:0000256" key="1">
    <source>
        <dbReference type="SAM" id="MobiDB-lite"/>
    </source>
</evidence>
<dbReference type="PROSITE" id="PS50076">
    <property type="entry name" value="DNAJ_2"/>
    <property type="match status" value="1"/>
</dbReference>
<evidence type="ECO:0000313" key="3">
    <source>
        <dbReference type="EMBL" id="CAK5273842.1"/>
    </source>
</evidence>
<dbReference type="PANTHER" id="PTHR43948:SF10">
    <property type="entry name" value="MRJ, ISOFORM E"/>
    <property type="match status" value="1"/>
</dbReference>
<dbReference type="Gene3D" id="1.10.287.110">
    <property type="entry name" value="DnaJ domain"/>
    <property type="match status" value="1"/>
</dbReference>